<organism evidence="1 2">
    <name type="scientific">Methylobacterium aquaticum</name>
    <dbReference type="NCBI Taxonomy" id="270351"/>
    <lineage>
        <taxon>Bacteria</taxon>
        <taxon>Pseudomonadati</taxon>
        <taxon>Pseudomonadota</taxon>
        <taxon>Alphaproteobacteria</taxon>
        <taxon>Hyphomicrobiales</taxon>
        <taxon>Methylobacteriaceae</taxon>
        <taxon>Methylobacterium</taxon>
    </lineage>
</organism>
<reference evidence="1 2" key="1">
    <citation type="submission" date="2015-03" db="EMBL/GenBank/DDBJ databases">
        <title>Genome sequencing of Methylobacterium aquaticum DSM16371 type strain.</title>
        <authorList>
            <person name="Chaudhry V."/>
            <person name="Patil P.B."/>
        </authorList>
    </citation>
    <scope>NUCLEOTIDE SEQUENCE [LARGE SCALE GENOMIC DNA]</scope>
    <source>
        <strain evidence="1 2">DSM 16371</strain>
    </source>
</reference>
<comment type="caution">
    <text evidence="1">The sequence shown here is derived from an EMBL/GenBank/DDBJ whole genome shotgun (WGS) entry which is preliminary data.</text>
</comment>
<dbReference type="EMBL" id="LABX01000277">
    <property type="protein sequence ID" value="KMO27960.1"/>
    <property type="molecule type" value="Genomic_DNA"/>
</dbReference>
<dbReference type="PATRIC" id="fig|270351.6.peg.4145"/>
<proteinExistence type="predicted"/>
<protein>
    <submittedName>
        <fullName evidence="1">Uncharacterized protein</fullName>
    </submittedName>
</protein>
<dbReference type="AlphaFoldDB" id="A0A0J6RYQ2"/>
<dbReference type="Proteomes" id="UP000035929">
    <property type="component" value="Unassembled WGS sequence"/>
</dbReference>
<evidence type="ECO:0000313" key="2">
    <source>
        <dbReference type="Proteomes" id="UP000035929"/>
    </source>
</evidence>
<evidence type="ECO:0000313" key="1">
    <source>
        <dbReference type="EMBL" id="KMO27960.1"/>
    </source>
</evidence>
<accession>A0A0J6RYQ2</accession>
<name>A0A0J6RYQ2_9HYPH</name>
<gene>
    <name evidence="1" type="ORF">VP06_29140</name>
</gene>
<sequence length="196" mass="20228">MREGGLRAFRADAGHVGRSIAALKLYLTLVVSQDERSAPGDPIVLSYERIAALSGLSDPLICSGKKALLDQGLVATSSERQGRTIVYRLCGPHAATDLALLPHGPRGAERIAALHALTCRKAPNLAVLKLGLLLGAGADAAGLAALDIDSAADLTSLSHVKVVAALAAAQDLGLAAPAGDRMRPADGRLLRLLPLR</sequence>